<feature type="chain" id="PRO_5046271182" description="DUF4402 domain-containing protein" evidence="1">
    <location>
        <begin position="26"/>
        <end position="170"/>
    </location>
</feature>
<keyword evidence="3" id="KW-1185">Reference proteome</keyword>
<comment type="caution">
    <text evidence="2">The sequence shown here is derived from an EMBL/GenBank/DDBJ whole genome shotgun (WGS) entry which is preliminary data.</text>
</comment>
<proteinExistence type="predicted"/>
<dbReference type="Proteomes" id="UP001207918">
    <property type="component" value="Unassembled WGS sequence"/>
</dbReference>
<accession>A0ABT3PMA4</accession>
<keyword evidence="1" id="KW-0732">Signal</keyword>
<dbReference type="RefSeq" id="WP_265765004.1">
    <property type="nucleotide sequence ID" value="NZ_JAGGJA010000003.1"/>
</dbReference>
<reference evidence="2 3" key="1">
    <citation type="submission" date="2021-03" db="EMBL/GenBank/DDBJ databases">
        <title>Aliifodinibius sp. nov., a new bacterium isolated from saline soil.</title>
        <authorList>
            <person name="Galisteo C."/>
            <person name="De La Haba R."/>
            <person name="Sanchez-Porro C."/>
            <person name="Ventosa A."/>
        </authorList>
    </citation>
    <scope>NUCLEOTIDE SEQUENCE [LARGE SCALE GENOMIC DNA]</scope>
    <source>
        <strain evidence="2 3">1BSP15-2V2</strain>
    </source>
</reference>
<feature type="signal peptide" evidence="1">
    <location>
        <begin position="1"/>
        <end position="25"/>
    </location>
</feature>
<organism evidence="2 3">
    <name type="scientific">Fodinibius salsisoli</name>
    <dbReference type="NCBI Taxonomy" id="2820877"/>
    <lineage>
        <taxon>Bacteria</taxon>
        <taxon>Pseudomonadati</taxon>
        <taxon>Balneolota</taxon>
        <taxon>Balneolia</taxon>
        <taxon>Balneolales</taxon>
        <taxon>Balneolaceae</taxon>
        <taxon>Fodinibius</taxon>
    </lineage>
</organism>
<gene>
    <name evidence="2" type="ORF">J6I44_05515</name>
</gene>
<name>A0ABT3PMA4_9BACT</name>
<evidence type="ECO:0000313" key="3">
    <source>
        <dbReference type="Proteomes" id="UP001207918"/>
    </source>
</evidence>
<evidence type="ECO:0000313" key="2">
    <source>
        <dbReference type="EMBL" id="MCW9706299.1"/>
    </source>
</evidence>
<protein>
    <recommendedName>
        <fullName evidence="4">DUF4402 domain-containing protein</fullName>
    </recommendedName>
</protein>
<evidence type="ECO:0008006" key="4">
    <source>
        <dbReference type="Google" id="ProtNLM"/>
    </source>
</evidence>
<sequence length="170" mass="18872">MIQKTAYLTILMLSLLLMWPGGTHAQAEKGSVHIRSTAVVVGDIELETVKDLAFQQNTITDSTVYIDPVHDYRAGELKAYGVAGATFRVTFLKDMTLYHASTPDSLQVSYEVTGYPENEQQVSKPLDALGHELRLNEEGEFYFWVGGTVQIGKVSDGKYNGAFTLEVEYN</sequence>
<dbReference type="EMBL" id="JAGGJA010000003">
    <property type="protein sequence ID" value="MCW9706299.1"/>
    <property type="molecule type" value="Genomic_DNA"/>
</dbReference>
<evidence type="ECO:0000256" key="1">
    <source>
        <dbReference type="SAM" id="SignalP"/>
    </source>
</evidence>